<dbReference type="Gene3D" id="3.60.110.10">
    <property type="entry name" value="Carbon-nitrogen hydrolase"/>
    <property type="match status" value="1"/>
</dbReference>
<feature type="transmembrane region" description="Helical" evidence="9">
    <location>
        <begin position="90"/>
        <end position="116"/>
    </location>
</feature>
<feature type="transmembrane region" description="Helical" evidence="9">
    <location>
        <begin position="174"/>
        <end position="195"/>
    </location>
</feature>
<dbReference type="Pfam" id="PF00795">
    <property type="entry name" value="CN_hydrolase"/>
    <property type="match status" value="1"/>
</dbReference>
<evidence type="ECO:0000256" key="2">
    <source>
        <dbReference type="ARBA" id="ARBA00010065"/>
    </source>
</evidence>
<evidence type="ECO:0000313" key="12">
    <source>
        <dbReference type="Proteomes" id="UP000018680"/>
    </source>
</evidence>
<dbReference type="CDD" id="cd07571">
    <property type="entry name" value="ALP_N-acyl_transferase"/>
    <property type="match status" value="1"/>
</dbReference>
<dbReference type="Pfam" id="PF20154">
    <property type="entry name" value="LNT_N"/>
    <property type="match status" value="1"/>
</dbReference>
<dbReference type="UniPathway" id="UPA00666"/>
<evidence type="ECO:0000313" key="11">
    <source>
        <dbReference type="EMBL" id="AHC14782.1"/>
    </source>
</evidence>
<organism evidence="11 12">
    <name type="scientific">Salinispira pacifica</name>
    <dbReference type="NCBI Taxonomy" id="1307761"/>
    <lineage>
        <taxon>Bacteria</taxon>
        <taxon>Pseudomonadati</taxon>
        <taxon>Spirochaetota</taxon>
        <taxon>Spirochaetia</taxon>
        <taxon>Spirochaetales</taxon>
        <taxon>Spirochaetaceae</taxon>
        <taxon>Salinispira</taxon>
    </lineage>
</organism>
<dbReference type="EMBL" id="CP006939">
    <property type="protein sequence ID" value="AHC14782.1"/>
    <property type="molecule type" value="Genomic_DNA"/>
</dbReference>
<keyword evidence="4 9" id="KW-0808">Transferase</keyword>
<protein>
    <recommendedName>
        <fullName evidence="9">Apolipoprotein N-acyltransferase</fullName>
        <shortName evidence="9">ALP N-acyltransferase</shortName>
        <ecNumber evidence="9">2.3.1.269</ecNumber>
    </recommendedName>
</protein>
<dbReference type="RefSeq" id="WP_024267705.1">
    <property type="nucleotide sequence ID" value="NC_023035.1"/>
</dbReference>
<dbReference type="PROSITE" id="PS50263">
    <property type="entry name" value="CN_HYDROLASE"/>
    <property type="match status" value="1"/>
</dbReference>
<keyword evidence="8 9" id="KW-0012">Acyltransferase</keyword>
<evidence type="ECO:0000256" key="6">
    <source>
        <dbReference type="ARBA" id="ARBA00022989"/>
    </source>
</evidence>
<dbReference type="InterPro" id="IPR036526">
    <property type="entry name" value="C-N_Hydrolase_sf"/>
</dbReference>
<dbReference type="SUPFAM" id="SSF56317">
    <property type="entry name" value="Carbon-nitrogen hydrolase"/>
    <property type="match status" value="1"/>
</dbReference>
<keyword evidence="5 9" id="KW-0812">Transmembrane</keyword>
<keyword evidence="12" id="KW-1185">Reference proteome</keyword>
<dbReference type="PANTHER" id="PTHR38686:SF1">
    <property type="entry name" value="APOLIPOPROTEIN N-ACYLTRANSFERASE"/>
    <property type="match status" value="1"/>
</dbReference>
<evidence type="ECO:0000256" key="8">
    <source>
        <dbReference type="ARBA" id="ARBA00023315"/>
    </source>
</evidence>
<dbReference type="GO" id="GO:0016410">
    <property type="term" value="F:N-acyltransferase activity"/>
    <property type="evidence" value="ECO:0007669"/>
    <property type="project" value="UniProtKB-UniRule"/>
</dbReference>
<dbReference type="OrthoDB" id="9811121at2"/>
<dbReference type="KEGG" id="slr:L21SP2_1383"/>
<evidence type="ECO:0000256" key="9">
    <source>
        <dbReference type="HAMAP-Rule" id="MF_01148"/>
    </source>
</evidence>
<comment type="pathway">
    <text evidence="9">Protein modification; lipoprotein biosynthesis (N-acyl transfer).</text>
</comment>
<dbReference type="InterPro" id="IPR003010">
    <property type="entry name" value="C-N_Hydrolase"/>
</dbReference>
<dbReference type="HOGENOM" id="CLU_019563_1_1_12"/>
<keyword evidence="6 9" id="KW-1133">Transmembrane helix</keyword>
<comment type="similarity">
    <text evidence="2 9">Belongs to the CN hydrolase family. Apolipoprotein N-acyltransferase subfamily.</text>
</comment>
<name>V5WG17_9SPIO</name>
<feature type="transmembrane region" description="Helical" evidence="9">
    <location>
        <begin position="42"/>
        <end position="60"/>
    </location>
</feature>
<feature type="transmembrane region" description="Helical" evidence="9">
    <location>
        <begin position="219"/>
        <end position="239"/>
    </location>
</feature>
<evidence type="ECO:0000256" key="5">
    <source>
        <dbReference type="ARBA" id="ARBA00022692"/>
    </source>
</evidence>
<keyword evidence="7 9" id="KW-0472">Membrane</keyword>
<gene>
    <name evidence="9" type="primary">lnt</name>
    <name evidence="11" type="ORF">L21SP2_1383</name>
</gene>
<feature type="transmembrane region" description="Helical" evidence="9">
    <location>
        <begin position="67"/>
        <end position="84"/>
    </location>
</feature>
<comment type="function">
    <text evidence="9">Catalyzes the phospholipid dependent N-acylation of the N-terminal cysteine of apolipoprotein, the last step in lipoprotein maturation.</text>
</comment>
<dbReference type="NCBIfam" id="TIGR00546">
    <property type="entry name" value="lnt"/>
    <property type="match status" value="1"/>
</dbReference>
<evidence type="ECO:0000256" key="3">
    <source>
        <dbReference type="ARBA" id="ARBA00022475"/>
    </source>
</evidence>
<dbReference type="Proteomes" id="UP000018680">
    <property type="component" value="Chromosome"/>
</dbReference>
<evidence type="ECO:0000256" key="4">
    <source>
        <dbReference type="ARBA" id="ARBA00022679"/>
    </source>
</evidence>
<dbReference type="GO" id="GO:0005886">
    <property type="term" value="C:plasma membrane"/>
    <property type="evidence" value="ECO:0007669"/>
    <property type="project" value="UniProtKB-SubCell"/>
</dbReference>
<proteinExistence type="inferred from homology"/>
<dbReference type="EC" id="2.3.1.269" evidence="9"/>
<dbReference type="GO" id="GO:0042158">
    <property type="term" value="P:lipoprotein biosynthetic process"/>
    <property type="evidence" value="ECO:0007669"/>
    <property type="project" value="UniProtKB-UniRule"/>
</dbReference>
<dbReference type="PANTHER" id="PTHR38686">
    <property type="entry name" value="APOLIPOPROTEIN N-ACYLTRANSFERASE"/>
    <property type="match status" value="1"/>
</dbReference>
<comment type="subcellular location">
    <subcellularLocation>
        <location evidence="1 9">Cell membrane</location>
        <topology evidence="1 9">Multi-pass membrane protein</topology>
    </subcellularLocation>
</comment>
<accession>V5WG17</accession>
<feature type="transmembrane region" description="Helical" evidence="9">
    <location>
        <begin position="530"/>
        <end position="550"/>
    </location>
</feature>
<reference evidence="11 12" key="1">
    <citation type="journal article" date="2015" name="Stand. Genomic Sci.">
        <title>Complete genome sequence and description of Salinispira pacifica gen. nov., sp. nov., a novel spirochaete isolated form a hypersaline microbial mat.</title>
        <authorList>
            <person name="Ben Hania W."/>
            <person name="Joseph M."/>
            <person name="Schumann P."/>
            <person name="Bunk B."/>
            <person name="Fiebig A."/>
            <person name="Sproer C."/>
            <person name="Klenk H.P."/>
            <person name="Fardeau M.L."/>
            <person name="Spring S."/>
        </authorList>
    </citation>
    <scope>NUCLEOTIDE SEQUENCE [LARGE SCALE GENOMIC DNA]</scope>
    <source>
        <strain evidence="11 12">L21-RPul-D2</strain>
    </source>
</reference>
<evidence type="ECO:0000256" key="7">
    <source>
        <dbReference type="ARBA" id="ARBA00023136"/>
    </source>
</evidence>
<feature type="domain" description="CN hydrolase" evidence="10">
    <location>
        <begin position="255"/>
        <end position="518"/>
    </location>
</feature>
<keyword evidence="3 9" id="KW-1003">Cell membrane</keyword>
<dbReference type="InterPro" id="IPR045378">
    <property type="entry name" value="LNT_N"/>
</dbReference>
<evidence type="ECO:0000256" key="1">
    <source>
        <dbReference type="ARBA" id="ARBA00004651"/>
    </source>
</evidence>
<comment type="catalytic activity">
    <reaction evidence="9">
        <text>N-terminal S-1,2-diacyl-sn-glyceryl-L-cysteinyl-[lipoprotein] + a glycerophospholipid = N-acyl-S-1,2-diacyl-sn-glyceryl-L-cysteinyl-[lipoprotein] + a 2-acyl-sn-glycero-3-phospholipid + H(+)</text>
        <dbReference type="Rhea" id="RHEA:48228"/>
        <dbReference type="Rhea" id="RHEA-COMP:14681"/>
        <dbReference type="Rhea" id="RHEA-COMP:14684"/>
        <dbReference type="ChEBI" id="CHEBI:15378"/>
        <dbReference type="ChEBI" id="CHEBI:136912"/>
        <dbReference type="ChEBI" id="CHEBI:140656"/>
        <dbReference type="ChEBI" id="CHEBI:140657"/>
        <dbReference type="ChEBI" id="CHEBI:140660"/>
        <dbReference type="EC" id="2.3.1.269"/>
    </reaction>
</comment>
<dbReference type="HAMAP" id="MF_01148">
    <property type="entry name" value="Lnt"/>
    <property type="match status" value="1"/>
</dbReference>
<sequence length="571" mass="64121">MLSCIMNVPRSHYHKILLFPLLAALLNWLAQPNELFLQGNWLFGLISYIPLYFLVTTAGLTRNQLRLSALIYALSFTLSSYFWLTNFGEYSLWTIGGVTVVYIVYHLGFFRLLYFLLAPGNHTPKSHPFRPLLFALAWTAFEFFKSRGYLAFPWNLAAFPFHNFIFINQISELTGIWALSFTVLFFQAGLAQILLRGRGGFEVQPANARFTGLGRFPSGLRSVAAALLITLCFSAYGVIRHGQISRMEQNAERTELVLLIQQNVDSWAESDPSTGMSIAMELTREGIAEALDQYGRQPDIISWSETSLSYPYTPESSFYRNFPRDLSFRDFLPELEGSLITGAPLLRSRDPFIAMNGVIQISPEGEILQDYGKIHLIPFAEHVPLTDFPFISTFLEDVIGIPASGWTPGESVTLFDFPRQDLHIGTPVCFEDSFAYNSRFFVKAGADALLNLTNNAWSQTYSAQMQHLVSARYRAIENRRPLLRATNGGVTSIILPSGEIAAEIPMFRADYLLAEIPVARSMPETVYTRFGDWLAWVVTAGLLGALVLGYRRLFSGGAAPEVISPLILDRE</sequence>
<dbReference type="InterPro" id="IPR004563">
    <property type="entry name" value="Apolipo_AcylTrfase"/>
</dbReference>
<evidence type="ECO:0000259" key="10">
    <source>
        <dbReference type="PROSITE" id="PS50263"/>
    </source>
</evidence>
<dbReference type="eggNOG" id="COG0815">
    <property type="taxonomic scope" value="Bacteria"/>
</dbReference>
<dbReference type="AlphaFoldDB" id="V5WG17"/>
<dbReference type="STRING" id="1307761.L21SP2_1383"/>